<keyword evidence="5" id="KW-0548">Nucleotidyltransferase</keyword>
<evidence type="ECO:0000256" key="3">
    <source>
        <dbReference type="ARBA" id="ARBA00022612"/>
    </source>
</evidence>
<keyword evidence="2" id="KW-0815">Transposition</keyword>
<dbReference type="EMBL" id="JAACJN010000085">
    <property type="protein sequence ID" value="KAF5377132.1"/>
    <property type="molecule type" value="Genomic_DNA"/>
</dbReference>
<dbReference type="InterPro" id="IPR025724">
    <property type="entry name" value="GAG-pre-integrase_dom"/>
</dbReference>
<sequence length="884" mass="96924">MATVSTSSSLPAYQLFPENRQLAGISNFIYFSDHILNFARGNGLGGYLDGTIIRPAANALPAVVAAGAAAAAPVAAVATGVNSTTPSAAEWDLRDGRLAAIVYANVKDPRAIGLETTDSSNTMWTKLQAKFNKQTMVSQTIAQKKIDAHTFSKNDRFDVYFDTLNRLRSEANAVGCTVTDAELLAKFFASLPESCMWIIQKYVGDDYDTVSNGLVEYQLHKDLIDNRGKAYAQNSIVPTALATNTAARAPLICNNCNRRGHSKARCWAPGGGLEGQAPAGWVPPRTRNTTAAAVDSSSSTATGSISAPLALATIHDLGSDISGTTHSASRHPEPDCIAPRHRGEAHPILGNQFGCAVENNVPSHVPVSAFNQITPTFLDSGATESCVRDRSQFISYVERKAYGRMAAEGSDGQFTIEGYGVVRLRVKTRSGRINVFTTAAVHAPSFGMNLLSIPAFDSKGLVGSWGGGVMEVKDPKTGYTIVDGVLAHEKGSRRLYQVDILADEEASALATGVSVHAGAQSLNKPCSLAMWHNRFAHINTNAISLMKRRNLVDGLEITDGNLCGKCEACLLGKAIRRPFDAIVTPSTQVLERVSLDLWGRARTRSLGGAYYLMLAVDDATGIPEPFFSSNKEALTILDLVKKFVMKAENQTEKRLKRFRIDMGREFDNRWFDEYAASIGAIVEKIPKDSSSANGMVERANRTVISNVRTMIEDSVLGHEFWAEATSSFCYVKSMVPTSRVPGVIPIQQWFPNHARINVSHLRRWGCPVIATDLDYREGKLGRQGWEGYMVGYLDRRGWRIWDPFRRHIFPARDVVFNEGLPRRTLAEPYTQRRATIFDQEEDEVIVSEAPQNEAPPVDVNQEAPEIPREEILHQDEEGVILRRR</sequence>
<keyword evidence="10" id="KW-0378">Hydrolase</keyword>
<keyword evidence="11" id="KW-0067">ATP-binding</keyword>
<evidence type="ECO:0000256" key="13">
    <source>
        <dbReference type="ARBA" id="ARBA00022884"/>
    </source>
</evidence>
<dbReference type="InterPro" id="IPR054722">
    <property type="entry name" value="PolX-like_BBD"/>
</dbReference>
<comment type="function">
    <text evidence="1">The aspartyl protease (PR) mediates the proteolytic cleavages of the Gag and Gag-Pol polyproteins after assembly of the VLP.</text>
</comment>
<dbReference type="GO" id="GO:0015074">
    <property type="term" value="P:DNA integration"/>
    <property type="evidence" value="ECO:0007669"/>
    <property type="project" value="UniProtKB-KW"/>
</dbReference>
<dbReference type="GO" id="GO:0008233">
    <property type="term" value="F:peptidase activity"/>
    <property type="evidence" value="ECO:0007669"/>
    <property type="project" value="UniProtKB-KW"/>
</dbReference>
<evidence type="ECO:0000256" key="15">
    <source>
        <dbReference type="ARBA" id="ARBA00022918"/>
    </source>
</evidence>
<keyword evidence="15" id="KW-0695">RNA-directed DNA polymerase</keyword>
<dbReference type="GO" id="GO:0003723">
    <property type="term" value="F:RNA binding"/>
    <property type="evidence" value="ECO:0007669"/>
    <property type="project" value="UniProtKB-KW"/>
</dbReference>
<dbReference type="InterPro" id="IPR036397">
    <property type="entry name" value="RNaseH_sf"/>
</dbReference>
<dbReference type="InterPro" id="IPR001584">
    <property type="entry name" value="Integrase_cat-core"/>
</dbReference>
<comment type="catalytic activity">
    <reaction evidence="19">
        <text>DNA(n) + a 2'-deoxyribonucleoside 5'-triphosphate = DNA(n+1) + diphosphate</text>
        <dbReference type="Rhea" id="RHEA:22508"/>
        <dbReference type="Rhea" id="RHEA-COMP:17339"/>
        <dbReference type="Rhea" id="RHEA-COMP:17340"/>
        <dbReference type="ChEBI" id="CHEBI:33019"/>
        <dbReference type="ChEBI" id="CHEBI:61560"/>
        <dbReference type="ChEBI" id="CHEBI:173112"/>
        <dbReference type="EC" id="2.7.7.49"/>
    </reaction>
</comment>
<dbReference type="Pfam" id="PF14223">
    <property type="entry name" value="Retrotran_gag_2"/>
    <property type="match status" value="1"/>
</dbReference>
<dbReference type="GO" id="GO:0004519">
    <property type="term" value="F:endonuclease activity"/>
    <property type="evidence" value="ECO:0007669"/>
    <property type="project" value="UniProtKB-KW"/>
</dbReference>
<keyword evidence="6" id="KW-0540">Nuclease</keyword>
<dbReference type="Pfam" id="PF13976">
    <property type="entry name" value="gag_pre-integrs"/>
    <property type="match status" value="1"/>
</dbReference>
<evidence type="ECO:0000256" key="18">
    <source>
        <dbReference type="ARBA" id="ARBA00023172"/>
    </source>
</evidence>
<dbReference type="GO" id="GO:0005524">
    <property type="term" value="F:ATP binding"/>
    <property type="evidence" value="ECO:0007669"/>
    <property type="project" value="UniProtKB-KW"/>
</dbReference>
<evidence type="ECO:0000259" key="22">
    <source>
        <dbReference type="PROSITE" id="PS50994"/>
    </source>
</evidence>
<evidence type="ECO:0000256" key="7">
    <source>
        <dbReference type="ARBA" id="ARBA00022723"/>
    </source>
</evidence>
<evidence type="ECO:0000256" key="9">
    <source>
        <dbReference type="ARBA" id="ARBA00022759"/>
    </source>
</evidence>
<dbReference type="Pfam" id="PF25597">
    <property type="entry name" value="SH3_retrovirus"/>
    <property type="match status" value="1"/>
</dbReference>
<keyword evidence="12" id="KW-0460">Magnesium</keyword>
<dbReference type="GO" id="GO:0032196">
    <property type="term" value="P:transposition"/>
    <property type="evidence" value="ECO:0007669"/>
    <property type="project" value="UniProtKB-KW"/>
</dbReference>
<keyword evidence="16" id="KW-0808">Transferase</keyword>
<name>A0A8H5H5L6_9AGAR</name>
<dbReference type="Pfam" id="PF22936">
    <property type="entry name" value="Pol_BBD"/>
    <property type="match status" value="1"/>
</dbReference>
<evidence type="ECO:0000313" key="23">
    <source>
        <dbReference type="EMBL" id="KAF5377132.1"/>
    </source>
</evidence>
<dbReference type="OrthoDB" id="7691805at2759"/>
<dbReference type="GO" id="GO:0003964">
    <property type="term" value="F:RNA-directed DNA polymerase activity"/>
    <property type="evidence" value="ECO:0007669"/>
    <property type="project" value="UniProtKB-KW"/>
</dbReference>
<dbReference type="GO" id="GO:0005634">
    <property type="term" value="C:nucleus"/>
    <property type="evidence" value="ECO:0007669"/>
    <property type="project" value="UniProtKB-ARBA"/>
</dbReference>
<keyword evidence="18" id="KW-0233">DNA recombination</keyword>
<evidence type="ECO:0000313" key="24">
    <source>
        <dbReference type="Proteomes" id="UP000518752"/>
    </source>
</evidence>
<dbReference type="GO" id="GO:0046872">
    <property type="term" value="F:metal ion binding"/>
    <property type="evidence" value="ECO:0007669"/>
    <property type="project" value="UniProtKB-KW"/>
</dbReference>
<comment type="caution">
    <text evidence="23">The sequence shown here is derived from an EMBL/GenBank/DDBJ whole genome shotgun (WGS) entry which is preliminary data.</text>
</comment>
<dbReference type="GO" id="GO:0006310">
    <property type="term" value="P:DNA recombination"/>
    <property type="evidence" value="ECO:0007669"/>
    <property type="project" value="UniProtKB-KW"/>
</dbReference>
<evidence type="ECO:0000256" key="5">
    <source>
        <dbReference type="ARBA" id="ARBA00022695"/>
    </source>
</evidence>
<dbReference type="AlphaFoldDB" id="A0A8H5H5L6"/>
<evidence type="ECO:0000256" key="17">
    <source>
        <dbReference type="ARBA" id="ARBA00023113"/>
    </source>
</evidence>
<dbReference type="GO" id="GO:0003887">
    <property type="term" value="F:DNA-directed DNA polymerase activity"/>
    <property type="evidence" value="ECO:0007669"/>
    <property type="project" value="UniProtKB-KW"/>
</dbReference>
<keyword evidence="16" id="KW-0239">DNA-directed DNA polymerase</keyword>
<evidence type="ECO:0000256" key="1">
    <source>
        <dbReference type="ARBA" id="ARBA00002180"/>
    </source>
</evidence>
<keyword evidence="3" id="KW-1188">Viral release from host cell</keyword>
<evidence type="ECO:0000256" key="19">
    <source>
        <dbReference type="ARBA" id="ARBA00048173"/>
    </source>
</evidence>
<evidence type="ECO:0000256" key="4">
    <source>
        <dbReference type="ARBA" id="ARBA00022670"/>
    </source>
</evidence>
<evidence type="ECO:0000256" key="6">
    <source>
        <dbReference type="ARBA" id="ARBA00022722"/>
    </source>
</evidence>
<dbReference type="InterPro" id="IPR039537">
    <property type="entry name" value="Retrotran_Ty1/copia-like"/>
</dbReference>
<dbReference type="PANTHER" id="PTHR42648:SF11">
    <property type="entry name" value="TRANSPOSON TY4-P GAG-POL POLYPROTEIN"/>
    <property type="match status" value="1"/>
</dbReference>
<keyword evidence="7" id="KW-0479">Metal-binding</keyword>
<feature type="domain" description="Integrase catalytic" evidence="22">
    <location>
        <begin position="581"/>
        <end position="753"/>
    </location>
</feature>
<dbReference type="InterPro" id="IPR057670">
    <property type="entry name" value="SH3_retrovirus"/>
</dbReference>
<keyword evidence="8" id="KW-0547">Nucleotide-binding</keyword>
<evidence type="ECO:0000256" key="16">
    <source>
        <dbReference type="ARBA" id="ARBA00022932"/>
    </source>
</evidence>
<evidence type="ECO:0000256" key="11">
    <source>
        <dbReference type="ARBA" id="ARBA00022840"/>
    </source>
</evidence>
<keyword evidence="14" id="KW-0229">DNA integration</keyword>
<proteinExistence type="predicted"/>
<evidence type="ECO:0000256" key="10">
    <source>
        <dbReference type="ARBA" id="ARBA00022801"/>
    </source>
</evidence>
<evidence type="ECO:0000256" key="12">
    <source>
        <dbReference type="ARBA" id="ARBA00022842"/>
    </source>
</evidence>
<evidence type="ECO:0000256" key="2">
    <source>
        <dbReference type="ARBA" id="ARBA00022578"/>
    </source>
</evidence>
<evidence type="ECO:0000256" key="8">
    <source>
        <dbReference type="ARBA" id="ARBA00022741"/>
    </source>
</evidence>
<keyword evidence="4" id="KW-0645">Protease</keyword>
<accession>A0A8H5H5L6</accession>
<dbReference type="Gene3D" id="3.30.420.10">
    <property type="entry name" value="Ribonuclease H-like superfamily/Ribonuclease H"/>
    <property type="match status" value="1"/>
</dbReference>
<evidence type="ECO:0000256" key="21">
    <source>
        <dbReference type="SAM" id="MobiDB-lite"/>
    </source>
</evidence>
<dbReference type="InterPro" id="IPR012337">
    <property type="entry name" value="RNaseH-like_sf"/>
</dbReference>
<dbReference type="Proteomes" id="UP000518752">
    <property type="component" value="Unassembled WGS sequence"/>
</dbReference>
<protein>
    <recommendedName>
        <fullName evidence="22">Integrase catalytic domain-containing protein</fullName>
    </recommendedName>
</protein>
<dbReference type="PANTHER" id="PTHR42648">
    <property type="entry name" value="TRANSPOSASE, PUTATIVE-RELATED"/>
    <property type="match status" value="1"/>
</dbReference>
<keyword evidence="17" id="KW-0917">Virion maturation</keyword>
<keyword evidence="9" id="KW-0255">Endonuclease</keyword>
<organism evidence="23 24">
    <name type="scientific">Collybiopsis confluens</name>
    <dbReference type="NCBI Taxonomy" id="2823264"/>
    <lineage>
        <taxon>Eukaryota</taxon>
        <taxon>Fungi</taxon>
        <taxon>Dikarya</taxon>
        <taxon>Basidiomycota</taxon>
        <taxon>Agaricomycotina</taxon>
        <taxon>Agaricomycetes</taxon>
        <taxon>Agaricomycetidae</taxon>
        <taxon>Agaricales</taxon>
        <taxon>Marasmiineae</taxon>
        <taxon>Omphalotaceae</taxon>
        <taxon>Collybiopsis</taxon>
    </lineage>
</organism>
<reference evidence="23 24" key="1">
    <citation type="journal article" date="2020" name="ISME J.">
        <title>Uncovering the hidden diversity of litter-decomposition mechanisms in mushroom-forming fungi.</title>
        <authorList>
            <person name="Floudas D."/>
            <person name="Bentzer J."/>
            <person name="Ahren D."/>
            <person name="Johansson T."/>
            <person name="Persson P."/>
            <person name="Tunlid A."/>
        </authorList>
    </citation>
    <scope>NUCLEOTIDE SEQUENCE [LARGE SCALE GENOMIC DNA]</scope>
    <source>
        <strain evidence="23 24">CBS 406.79</strain>
    </source>
</reference>
<comment type="catalytic activity">
    <reaction evidence="20">
        <text>DNA(n) + a 2'-deoxyribonucleoside 5'-triphosphate = DNA(n+1) + diphosphate</text>
        <dbReference type="Rhea" id="RHEA:22508"/>
        <dbReference type="Rhea" id="RHEA-COMP:17339"/>
        <dbReference type="Rhea" id="RHEA-COMP:17340"/>
        <dbReference type="ChEBI" id="CHEBI:33019"/>
        <dbReference type="ChEBI" id="CHEBI:61560"/>
        <dbReference type="ChEBI" id="CHEBI:173112"/>
        <dbReference type="EC" id="2.7.7.7"/>
    </reaction>
</comment>
<dbReference type="SUPFAM" id="SSF53098">
    <property type="entry name" value="Ribonuclease H-like"/>
    <property type="match status" value="1"/>
</dbReference>
<keyword evidence="24" id="KW-1185">Reference proteome</keyword>
<evidence type="ECO:0000256" key="14">
    <source>
        <dbReference type="ARBA" id="ARBA00022908"/>
    </source>
</evidence>
<keyword evidence="13" id="KW-0694">RNA-binding</keyword>
<feature type="region of interest" description="Disordered" evidence="21">
    <location>
        <begin position="321"/>
        <end position="342"/>
    </location>
</feature>
<evidence type="ECO:0000256" key="20">
    <source>
        <dbReference type="ARBA" id="ARBA00049244"/>
    </source>
</evidence>
<gene>
    <name evidence="23" type="ORF">D9757_008779</name>
</gene>
<dbReference type="PROSITE" id="PS50994">
    <property type="entry name" value="INTEGRASE"/>
    <property type="match status" value="1"/>
</dbReference>
<feature type="region of interest" description="Disordered" evidence="21">
    <location>
        <begin position="847"/>
        <end position="870"/>
    </location>
</feature>
<dbReference type="GO" id="GO:0006508">
    <property type="term" value="P:proteolysis"/>
    <property type="evidence" value="ECO:0007669"/>
    <property type="project" value="UniProtKB-KW"/>
</dbReference>